<name>A0A8H7VYL4_9FUNG</name>
<evidence type="ECO:0000313" key="3">
    <source>
        <dbReference type="Proteomes" id="UP000613177"/>
    </source>
</evidence>
<feature type="transmembrane region" description="Helical" evidence="1">
    <location>
        <begin position="147"/>
        <end position="171"/>
    </location>
</feature>
<comment type="caution">
    <text evidence="2">The sequence shown here is derived from an EMBL/GenBank/DDBJ whole genome shotgun (WGS) entry which is preliminary data.</text>
</comment>
<accession>A0A8H7VYL4</accession>
<dbReference type="EMBL" id="JAEPRE010000078">
    <property type="protein sequence ID" value="KAG2233468.1"/>
    <property type="molecule type" value="Genomic_DNA"/>
</dbReference>
<feature type="transmembrane region" description="Helical" evidence="1">
    <location>
        <begin position="107"/>
        <end position="126"/>
    </location>
</feature>
<keyword evidence="1" id="KW-1133">Transmembrane helix</keyword>
<keyword evidence="1" id="KW-0812">Transmembrane</keyword>
<proteinExistence type="predicted"/>
<organism evidence="2 3">
    <name type="scientific">Thamnidium elegans</name>
    <dbReference type="NCBI Taxonomy" id="101142"/>
    <lineage>
        <taxon>Eukaryota</taxon>
        <taxon>Fungi</taxon>
        <taxon>Fungi incertae sedis</taxon>
        <taxon>Mucoromycota</taxon>
        <taxon>Mucoromycotina</taxon>
        <taxon>Mucoromycetes</taxon>
        <taxon>Mucorales</taxon>
        <taxon>Mucorineae</taxon>
        <taxon>Mucoraceae</taxon>
        <taxon>Thamnidium</taxon>
    </lineage>
</organism>
<sequence>MSNKAPENDFSYRLTESLLSQTCNSSLSLLHQPSNPQLAPRIIAHSPPVTQKEKEINTQPKTQQDSTLWTYLSQDFDTSSIRTQDHNSILSDHSFVTTSTEFFSKGAYFFLFGFIFPPCWWIGSFYPKGSKNMYIDVNMKMALRWRLLNRFFSLGFSCLLIIAIIVLAILYSKN</sequence>
<reference evidence="2" key="1">
    <citation type="submission" date="2021-01" db="EMBL/GenBank/DDBJ databases">
        <title>Metabolic potential, ecology and presence of endohyphal bacteria is reflected in genomic diversity of Mucoromycotina.</title>
        <authorList>
            <person name="Muszewska A."/>
            <person name="Okrasinska A."/>
            <person name="Steczkiewicz K."/>
            <person name="Drgas O."/>
            <person name="Orlowska M."/>
            <person name="Perlinska-Lenart U."/>
            <person name="Aleksandrzak-Piekarczyk T."/>
            <person name="Szatraj K."/>
            <person name="Zielenkiewicz U."/>
            <person name="Pilsyk S."/>
            <person name="Malc E."/>
            <person name="Mieczkowski P."/>
            <person name="Kruszewska J.S."/>
            <person name="Biernat P."/>
            <person name="Pawlowska J."/>
        </authorList>
    </citation>
    <scope>NUCLEOTIDE SEQUENCE</scope>
    <source>
        <strain evidence="2">WA0000018081</strain>
    </source>
</reference>
<keyword evidence="3" id="KW-1185">Reference proteome</keyword>
<dbReference type="AlphaFoldDB" id="A0A8H7VYL4"/>
<gene>
    <name evidence="2" type="ORF">INT48_003174</name>
</gene>
<protein>
    <submittedName>
        <fullName evidence="2">Uncharacterized protein</fullName>
    </submittedName>
</protein>
<dbReference type="Proteomes" id="UP000613177">
    <property type="component" value="Unassembled WGS sequence"/>
</dbReference>
<evidence type="ECO:0000313" key="2">
    <source>
        <dbReference type="EMBL" id="KAG2233468.1"/>
    </source>
</evidence>
<evidence type="ECO:0000256" key="1">
    <source>
        <dbReference type="SAM" id="Phobius"/>
    </source>
</evidence>
<keyword evidence="1" id="KW-0472">Membrane</keyword>